<organism evidence="1 2">
    <name type="scientific">Hoylesella oralis ATCC 33269</name>
    <dbReference type="NCBI Taxonomy" id="873533"/>
    <lineage>
        <taxon>Bacteria</taxon>
        <taxon>Pseudomonadati</taxon>
        <taxon>Bacteroidota</taxon>
        <taxon>Bacteroidia</taxon>
        <taxon>Bacteroidales</taxon>
        <taxon>Prevotellaceae</taxon>
        <taxon>Hoylesella</taxon>
    </lineage>
</organism>
<name>E7RM79_9BACT</name>
<dbReference type="HOGENOM" id="CLU_3102280_0_0_10"/>
<keyword evidence="2" id="KW-1185">Reference proteome</keyword>
<comment type="caution">
    <text evidence="1">The sequence shown here is derived from an EMBL/GenBank/DDBJ whole genome shotgun (WGS) entry which is preliminary data.</text>
</comment>
<sequence length="51" mass="5902">MSANAFLRSCRLLYGNCNYRFKYLEAGLKLCIFAIRKEIIQDITVSGEPDR</sequence>
<evidence type="ECO:0000313" key="2">
    <source>
        <dbReference type="Proteomes" id="UP000005580"/>
    </source>
</evidence>
<dbReference type="Proteomes" id="UP000005580">
    <property type="component" value="Unassembled WGS sequence"/>
</dbReference>
<dbReference type="AlphaFoldDB" id="E7RM79"/>
<dbReference type="EMBL" id="AEPE02000002">
    <property type="protein sequence ID" value="EFZ37860.1"/>
    <property type="molecule type" value="Genomic_DNA"/>
</dbReference>
<evidence type="ECO:0000313" key="1">
    <source>
        <dbReference type="EMBL" id="EFZ37860.1"/>
    </source>
</evidence>
<proteinExistence type="predicted"/>
<reference evidence="1" key="1">
    <citation type="submission" date="2011-01" db="EMBL/GenBank/DDBJ databases">
        <authorList>
            <person name="Muzny D."/>
            <person name="Qin X."/>
            <person name="Buhay C."/>
            <person name="Dugan-Rocha S."/>
            <person name="Ding Y."/>
            <person name="Chen G."/>
            <person name="Hawes A."/>
            <person name="Holder M."/>
            <person name="Jhangiani S."/>
            <person name="Johnson A."/>
            <person name="Khan Z."/>
            <person name="Li Z."/>
            <person name="Liu W."/>
            <person name="Liu X."/>
            <person name="Perez L."/>
            <person name="Shen H."/>
            <person name="Wang Q."/>
            <person name="Watt J."/>
            <person name="Xi L."/>
            <person name="Xin Y."/>
            <person name="Zhou J."/>
            <person name="Deng J."/>
            <person name="Jiang H."/>
            <person name="Liu Y."/>
            <person name="Qu J."/>
            <person name="Song X.-Z."/>
            <person name="Zhang L."/>
            <person name="Villasana D."/>
            <person name="Johnson A."/>
            <person name="Liu J."/>
            <person name="Liyanage D."/>
            <person name="Lorensuhewa L."/>
            <person name="Robinson T."/>
            <person name="Song A."/>
            <person name="Song B.-B."/>
            <person name="Dinh H."/>
            <person name="Thornton R."/>
            <person name="Coyle M."/>
            <person name="Francisco L."/>
            <person name="Jackson L."/>
            <person name="Javaid M."/>
            <person name="Korchina V."/>
            <person name="Kovar C."/>
            <person name="Mata R."/>
            <person name="Mathew T."/>
            <person name="Ngo R."/>
            <person name="Nguyen L."/>
            <person name="Nguyen N."/>
            <person name="Okwuonu G."/>
            <person name="Ongeri F."/>
            <person name="Pham C."/>
            <person name="Simmons D."/>
            <person name="Wilczek-Boney K."/>
            <person name="Hale W."/>
            <person name="Jakkamsetti A."/>
            <person name="Pham P."/>
            <person name="Ruth R."/>
            <person name="San Lucas F."/>
            <person name="Warren J."/>
            <person name="Zhang J."/>
            <person name="Zhao Z."/>
            <person name="Zhou C."/>
            <person name="Zhu D."/>
            <person name="Lee S."/>
            <person name="Bess C."/>
            <person name="Blankenburg K."/>
            <person name="Forbes L."/>
            <person name="Fu Q."/>
            <person name="Gubbala S."/>
            <person name="Hirani K."/>
            <person name="Jayaseelan J.C."/>
            <person name="Lara F."/>
            <person name="Munidasa M."/>
            <person name="Palculict T."/>
            <person name="Patil S."/>
            <person name="Pu L.-L."/>
            <person name="Saada N."/>
            <person name="Tang L."/>
            <person name="Weissenberger G."/>
            <person name="Zhu Y."/>
            <person name="Hemphill L."/>
            <person name="Shang Y."/>
            <person name="Youmans B."/>
            <person name="Ayvaz T."/>
            <person name="Ross M."/>
            <person name="Santibanez J."/>
            <person name="Aqrawi P."/>
            <person name="Gross S."/>
            <person name="Joshi V."/>
            <person name="Fowler G."/>
            <person name="Nazareth L."/>
            <person name="Reid J."/>
            <person name="Worley K."/>
            <person name="Petrosino J."/>
            <person name="Highlander S."/>
            <person name="Gibbs R."/>
        </authorList>
    </citation>
    <scope>NUCLEOTIDE SEQUENCE [LARGE SCALE GENOMIC DNA]</scope>
    <source>
        <strain evidence="1">ATCC 33269</strain>
    </source>
</reference>
<gene>
    <name evidence="1" type="ORF">HMPREF0663_10229</name>
</gene>
<protein>
    <submittedName>
        <fullName evidence="1">Uncharacterized protein</fullName>
    </submittedName>
</protein>
<accession>E7RM79</accession>